<dbReference type="InterPro" id="IPR036291">
    <property type="entry name" value="NAD(P)-bd_dom_sf"/>
</dbReference>
<proteinExistence type="inferred from homology"/>
<dbReference type="AlphaFoldDB" id="A0A7L5C3T4"/>
<dbReference type="Pfam" id="PF00106">
    <property type="entry name" value="adh_short"/>
    <property type="match status" value="1"/>
</dbReference>
<dbReference type="CDD" id="cd05325">
    <property type="entry name" value="carb_red_sniffer_like_SDR_c"/>
    <property type="match status" value="1"/>
</dbReference>
<evidence type="ECO:0000313" key="3">
    <source>
        <dbReference type="Proteomes" id="UP000503336"/>
    </source>
</evidence>
<dbReference type="EMBL" id="CP049056">
    <property type="protein sequence ID" value="QIE56934.1"/>
    <property type="molecule type" value="Genomic_DNA"/>
</dbReference>
<dbReference type="RefSeq" id="WP_165100931.1">
    <property type="nucleotide sequence ID" value="NZ_CP049056.1"/>
</dbReference>
<evidence type="ECO:0000256" key="1">
    <source>
        <dbReference type="RuleBase" id="RU000363"/>
    </source>
</evidence>
<dbReference type="PRINTS" id="PR00081">
    <property type="entry name" value="GDHRDH"/>
</dbReference>
<dbReference type="InterPro" id="IPR002347">
    <property type="entry name" value="SDR_fam"/>
</dbReference>
<keyword evidence="3" id="KW-1185">Reference proteome</keyword>
<comment type="similarity">
    <text evidence="1">Belongs to the short-chain dehydrogenases/reductases (SDR) family.</text>
</comment>
<dbReference type="PANTHER" id="PTHR45458">
    <property type="entry name" value="SHORT-CHAIN DEHYDROGENASE/REDUCTASE SDR"/>
    <property type="match status" value="1"/>
</dbReference>
<evidence type="ECO:0000313" key="2">
    <source>
        <dbReference type="EMBL" id="QIE56934.1"/>
    </source>
</evidence>
<dbReference type="PRINTS" id="PR00080">
    <property type="entry name" value="SDRFAMILY"/>
</dbReference>
<sequence length="220" mass="22922">MPTTLITGANRGIGLEISRRLAARGDNVLACARAHPPTGERFEPVELDVTMEDSLAALSTRLDGRALDLLVCNAGRLIGRGGVDDPAYSAEAFAEVLAVNVTGVFMTIRACLPALRRAKGRIAVISSQMGSSARAKGAAYLYRASKAAATNLSVSLSKELGDEGIAVGAYHPGWVRTDMGGGGAAISVEESAAGLIARFDELNVANAGRLLFYSGEEIPF</sequence>
<dbReference type="InterPro" id="IPR052184">
    <property type="entry name" value="SDR_enzymes"/>
</dbReference>
<reference evidence="2 3" key="1">
    <citation type="submission" date="2020-02" db="EMBL/GenBank/DDBJ databases">
        <title>complete genome sequence of Rhodobacteraceae bacterium.</title>
        <authorList>
            <person name="Park J."/>
            <person name="Kim Y.-S."/>
            <person name="Kim K.-H."/>
        </authorList>
    </citation>
    <scope>NUCLEOTIDE SEQUENCE [LARGE SCALE GENOMIC DNA]</scope>
    <source>
        <strain evidence="2 3">RR4-56</strain>
    </source>
</reference>
<organism evidence="2 3">
    <name type="scientific">Pikeienuella piscinae</name>
    <dbReference type="NCBI Taxonomy" id="2748098"/>
    <lineage>
        <taxon>Bacteria</taxon>
        <taxon>Pseudomonadati</taxon>
        <taxon>Pseudomonadota</taxon>
        <taxon>Alphaproteobacteria</taxon>
        <taxon>Rhodobacterales</taxon>
        <taxon>Paracoccaceae</taxon>
        <taxon>Pikeienuella</taxon>
    </lineage>
</organism>
<dbReference type="KEGG" id="hdh:G5B40_16700"/>
<dbReference type="PANTHER" id="PTHR45458:SF1">
    <property type="entry name" value="SHORT CHAIN DEHYDROGENASE"/>
    <property type="match status" value="1"/>
</dbReference>
<gene>
    <name evidence="2" type="ORF">G5B40_16700</name>
</gene>
<name>A0A7L5C3T4_9RHOB</name>
<accession>A0A7L5C3T4</accession>
<protein>
    <submittedName>
        <fullName evidence="2">SDR family oxidoreductase</fullName>
    </submittedName>
</protein>
<dbReference type="Proteomes" id="UP000503336">
    <property type="component" value="Chromosome"/>
</dbReference>
<dbReference type="SUPFAM" id="SSF51735">
    <property type="entry name" value="NAD(P)-binding Rossmann-fold domains"/>
    <property type="match status" value="1"/>
</dbReference>
<dbReference type="Gene3D" id="3.40.50.720">
    <property type="entry name" value="NAD(P)-binding Rossmann-like Domain"/>
    <property type="match status" value="1"/>
</dbReference>
<dbReference type="GO" id="GO:0016616">
    <property type="term" value="F:oxidoreductase activity, acting on the CH-OH group of donors, NAD or NADP as acceptor"/>
    <property type="evidence" value="ECO:0007669"/>
    <property type="project" value="TreeGrafter"/>
</dbReference>